<gene>
    <name evidence="1" type="ORF">FJT64_020826</name>
</gene>
<dbReference type="GO" id="GO:0009890">
    <property type="term" value="P:negative regulation of biosynthetic process"/>
    <property type="evidence" value="ECO:0007669"/>
    <property type="project" value="InterPro"/>
</dbReference>
<keyword evidence="2" id="KW-1185">Reference proteome</keyword>
<sequence length="104" mass="11526">MPYIVVKGNLTPREEGRNHWLVSVSGLKGQDREQLARFNALGQTDNYTVLFPQHPCVILSALEVLGFQVVTSCPGVPEDSDSYVWTLKKELPPPPDDLDDSDSS</sequence>
<proteinExistence type="predicted"/>
<protein>
    <recommendedName>
        <fullName evidence="3">GTP cyclohydrolase 1 feedback regulatory protein</fullName>
    </recommendedName>
</protein>
<organism evidence="1 2">
    <name type="scientific">Amphibalanus amphitrite</name>
    <name type="common">Striped barnacle</name>
    <name type="synonym">Balanus amphitrite</name>
    <dbReference type="NCBI Taxonomy" id="1232801"/>
    <lineage>
        <taxon>Eukaryota</taxon>
        <taxon>Metazoa</taxon>
        <taxon>Ecdysozoa</taxon>
        <taxon>Arthropoda</taxon>
        <taxon>Crustacea</taxon>
        <taxon>Multicrustacea</taxon>
        <taxon>Cirripedia</taxon>
        <taxon>Thoracica</taxon>
        <taxon>Thoracicalcarea</taxon>
        <taxon>Balanomorpha</taxon>
        <taxon>Balanoidea</taxon>
        <taxon>Balanidae</taxon>
        <taxon>Amphibalaninae</taxon>
        <taxon>Amphibalanus</taxon>
    </lineage>
</organism>
<name>A0A6A4WZH1_AMPAM</name>
<accession>A0A6A4WZH1</accession>
<comment type="caution">
    <text evidence="1">The sequence shown here is derived from an EMBL/GenBank/DDBJ whole genome shotgun (WGS) entry which is preliminary data.</text>
</comment>
<evidence type="ECO:0000313" key="2">
    <source>
        <dbReference type="Proteomes" id="UP000440578"/>
    </source>
</evidence>
<dbReference type="Gene3D" id="3.30.1410.10">
    <property type="entry name" value="GTP cyclohydrolase I feedback regulatory protein GFRP"/>
    <property type="match status" value="1"/>
</dbReference>
<dbReference type="AlphaFoldDB" id="A0A6A4WZH1"/>
<dbReference type="OrthoDB" id="6380740at2759"/>
<dbReference type="InterPro" id="IPR036717">
    <property type="entry name" value="GFRP_sf"/>
</dbReference>
<reference evidence="1 2" key="1">
    <citation type="submission" date="2019-07" db="EMBL/GenBank/DDBJ databases">
        <title>Draft genome assembly of a fouling barnacle, Amphibalanus amphitrite (Darwin, 1854): The first reference genome for Thecostraca.</title>
        <authorList>
            <person name="Kim W."/>
        </authorList>
    </citation>
    <scope>NUCLEOTIDE SEQUENCE [LARGE SCALE GENOMIC DNA]</scope>
    <source>
        <strain evidence="1">SNU_AA5</strain>
        <tissue evidence="1">Soma without cirri and trophi</tissue>
    </source>
</reference>
<dbReference type="EMBL" id="VIIS01000534">
    <property type="protein sequence ID" value="KAF0307898.1"/>
    <property type="molecule type" value="Genomic_DNA"/>
</dbReference>
<evidence type="ECO:0000313" key="1">
    <source>
        <dbReference type="EMBL" id="KAF0307898.1"/>
    </source>
</evidence>
<dbReference type="Proteomes" id="UP000440578">
    <property type="component" value="Unassembled WGS sequence"/>
</dbReference>
<evidence type="ECO:0008006" key="3">
    <source>
        <dbReference type="Google" id="ProtNLM"/>
    </source>
</evidence>